<dbReference type="Proteomes" id="UP000708148">
    <property type="component" value="Unassembled WGS sequence"/>
</dbReference>
<dbReference type="GO" id="GO:0005737">
    <property type="term" value="C:cytoplasm"/>
    <property type="evidence" value="ECO:0007669"/>
    <property type="project" value="TreeGrafter"/>
</dbReference>
<evidence type="ECO:0000313" key="5">
    <source>
        <dbReference type="EMBL" id="CAD7702986.1"/>
    </source>
</evidence>
<keyword evidence="6" id="KW-1185">Reference proteome</keyword>
<dbReference type="SUPFAM" id="SSF74650">
    <property type="entry name" value="Galactose mutarotase-like"/>
    <property type="match status" value="1"/>
</dbReference>
<dbReference type="PANTHER" id="PTHR11122:SF39">
    <property type="entry name" value="GLUCOSE-6-PHOSPHATE 1-EPIMERASE"/>
    <property type="match status" value="1"/>
</dbReference>
<evidence type="ECO:0000313" key="6">
    <source>
        <dbReference type="Proteomes" id="UP000708148"/>
    </source>
</evidence>
<comment type="caution">
    <text evidence="5">The sequence shown here is derived from an EMBL/GenBank/DDBJ whole genome shotgun (WGS) entry which is preliminary data.</text>
</comment>
<keyword evidence="4" id="KW-0413">Isomerase</keyword>
<dbReference type="InterPro" id="IPR011013">
    <property type="entry name" value="Gal_mutarotase_sf_dom"/>
</dbReference>
<dbReference type="InterPro" id="IPR014718">
    <property type="entry name" value="GH-type_carb-bd"/>
</dbReference>
<dbReference type="InterPro" id="IPR008183">
    <property type="entry name" value="Aldose_1/G6P_1-epimerase"/>
</dbReference>
<accession>A0A8S1JA94</accession>
<dbReference type="CDD" id="cd09020">
    <property type="entry name" value="D-hex-6-P-epi_like"/>
    <property type="match status" value="1"/>
</dbReference>
<evidence type="ECO:0000256" key="1">
    <source>
        <dbReference type="ARBA" id="ARBA00001096"/>
    </source>
</evidence>
<dbReference type="GO" id="GO:0005975">
    <property type="term" value="P:carbohydrate metabolic process"/>
    <property type="evidence" value="ECO:0007669"/>
    <property type="project" value="InterPro"/>
</dbReference>
<dbReference type="PANTHER" id="PTHR11122">
    <property type="entry name" value="APOSPORY-ASSOCIATED PROTEIN C-RELATED"/>
    <property type="match status" value="1"/>
</dbReference>
<evidence type="ECO:0000256" key="4">
    <source>
        <dbReference type="ARBA" id="ARBA00023235"/>
    </source>
</evidence>
<dbReference type="Pfam" id="PF01263">
    <property type="entry name" value="Aldose_epim"/>
    <property type="match status" value="1"/>
</dbReference>
<dbReference type="GO" id="GO:0030246">
    <property type="term" value="F:carbohydrate binding"/>
    <property type="evidence" value="ECO:0007669"/>
    <property type="project" value="InterPro"/>
</dbReference>
<sequence length="346" mass="37881">MAMTGTLRAVRAPFGRSGVRFGPSKPRAANLCWRRNARPCGRKRLHCAAVSPEVAELQEKFAISGCVDITEGEGGLPKVVLQHACGSSAEVYLFGACVTSWKQSSGDEVLFVRPDAKFDKSKPISGGIPICFPQFGPGKIQQHGFARNLDFTIASTSADYQPDERDPEVELVLSPSTYTEEMYPHPFKVVYSISLHGETLNTDFRVINEGGAPLEFTAALHSYFEVAGIDKAKVRGLRGVEYLDKVVDANNPPRKTQEEGNLEFKGPVDSVYLGVPGYVDLDVGTGAAIAITFDGWEDVTVWNPWTDMPACYENFVCVENVKYGKPATVQPEDSWRGTTSFQVVDL</sequence>
<evidence type="ECO:0000256" key="2">
    <source>
        <dbReference type="ARBA" id="ARBA00005866"/>
    </source>
</evidence>
<dbReference type="EC" id="5.1.3.15" evidence="3"/>
<dbReference type="InterPro" id="IPR025532">
    <property type="entry name" value="G6P_1-epimerase"/>
</dbReference>
<dbReference type="OrthoDB" id="1659429at2759"/>
<gene>
    <name evidence="5" type="ORF">OSTQU699_LOCUS8343</name>
</gene>
<evidence type="ECO:0000256" key="3">
    <source>
        <dbReference type="ARBA" id="ARBA00012083"/>
    </source>
</evidence>
<comment type="catalytic activity">
    <reaction evidence="1">
        <text>alpha-D-glucose 6-phosphate = beta-D-glucose 6-phosphate</text>
        <dbReference type="Rhea" id="RHEA:16249"/>
        <dbReference type="ChEBI" id="CHEBI:58225"/>
        <dbReference type="ChEBI" id="CHEBI:58247"/>
        <dbReference type="EC" id="5.1.3.15"/>
    </reaction>
</comment>
<dbReference type="GO" id="GO:0047938">
    <property type="term" value="F:glucose-6-phosphate 1-epimerase activity"/>
    <property type="evidence" value="ECO:0007669"/>
    <property type="project" value="UniProtKB-EC"/>
</dbReference>
<reference evidence="5" key="1">
    <citation type="submission" date="2020-12" db="EMBL/GenBank/DDBJ databases">
        <authorList>
            <person name="Iha C."/>
        </authorList>
    </citation>
    <scope>NUCLEOTIDE SEQUENCE</scope>
</reference>
<name>A0A8S1JA94_9CHLO</name>
<dbReference type="AlphaFoldDB" id="A0A8S1JA94"/>
<dbReference type="Gene3D" id="2.70.98.10">
    <property type="match status" value="1"/>
</dbReference>
<organism evidence="5 6">
    <name type="scientific">Ostreobium quekettii</name>
    <dbReference type="NCBI Taxonomy" id="121088"/>
    <lineage>
        <taxon>Eukaryota</taxon>
        <taxon>Viridiplantae</taxon>
        <taxon>Chlorophyta</taxon>
        <taxon>core chlorophytes</taxon>
        <taxon>Ulvophyceae</taxon>
        <taxon>TCBD clade</taxon>
        <taxon>Bryopsidales</taxon>
        <taxon>Ostreobineae</taxon>
        <taxon>Ostreobiaceae</taxon>
        <taxon>Ostreobium</taxon>
    </lineage>
</organism>
<comment type="similarity">
    <text evidence="2">Belongs to the glucose-6-phosphate 1-epimerase family.</text>
</comment>
<protein>
    <recommendedName>
        <fullName evidence="3">glucose-6-phosphate 1-epimerase</fullName>
        <ecNumber evidence="3">5.1.3.15</ecNumber>
    </recommendedName>
</protein>
<proteinExistence type="inferred from homology"/>
<dbReference type="EMBL" id="CAJHUC010002019">
    <property type="protein sequence ID" value="CAD7702986.1"/>
    <property type="molecule type" value="Genomic_DNA"/>
</dbReference>